<sequence>MGKKDKWLDEGERDRRGRGDEREELPPPSIRGKKSSSPQLSSAMLLPQLCLNGLLRMEESLPRTYLERSSIADSVLHPSAGQSDADIISSSLIY</sequence>
<feature type="compositionally biased region" description="Basic and acidic residues" evidence="1">
    <location>
        <begin position="1"/>
        <end position="25"/>
    </location>
</feature>
<feature type="region of interest" description="Disordered" evidence="1">
    <location>
        <begin position="1"/>
        <end position="42"/>
    </location>
</feature>
<accession>A0AA35PBL7</accession>
<organism evidence="2 3">
    <name type="scientific">Podarcis lilfordi</name>
    <name type="common">Lilford's wall lizard</name>
    <dbReference type="NCBI Taxonomy" id="74358"/>
    <lineage>
        <taxon>Eukaryota</taxon>
        <taxon>Metazoa</taxon>
        <taxon>Chordata</taxon>
        <taxon>Craniata</taxon>
        <taxon>Vertebrata</taxon>
        <taxon>Euteleostomi</taxon>
        <taxon>Lepidosauria</taxon>
        <taxon>Squamata</taxon>
        <taxon>Bifurcata</taxon>
        <taxon>Unidentata</taxon>
        <taxon>Episquamata</taxon>
        <taxon>Laterata</taxon>
        <taxon>Lacertibaenia</taxon>
        <taxon>Lacertidae</taxon>
        <taxon>Podarcis</taxon>
    </lineage>
</organism>
<gene>
    <name evidence="2" type="ORF">PODLI_1B016958</name>
</gene>
<evidence type="ECO:0000313" key="3">
    <source>
        <dbReference type="Proteomes" id="UP001178461"/>
    </source>
</evidence>
<dbReference type="EMBL" id="OX395133">
    <property type="protein sequence ID" value="CAI5782274.1"/>
    <property type="molecule type" value="Genomic_DNA"/>
</dbReference>
<proteinExistence type="predicted"/>
<keyword evidence="3" id="KW-1185">Reference proteome</keyword>
<dbReference type="AlphaFoldDB" id="A0AA35PBL7"/>
<name>A0AA35PBL7_9SAUR</name>
<reference evidence="2" key="1">
    <citation type="submission" date="2022-12" db="EMBL/GenBank/DDBJ databases">
        <authorList>
            <person name="Alioto T."/>
            <person name="Alioto T."/>
            <person name="Gomez Garrido J."/>
        </authorList>
    </citation>
    <scope>NUCLEOTIDE SEQUENCE</scope>
</reference>
<protein>
    <submittedName>
        <fullName evidence="2">Uncharacterized protein</fullName>
    </submittedName>
</protein>
<evidence type="ECO:0000313" key="2">
    <source>
        <dbReference type="EMBL" id="CAI5782274.1"/>
    </source>
</evidence>
<evidence type="ECO:0000256" key="1">
    <source>
        <dbReference type="SAM" id="MobiDB-lite"/>
    </source>
</evidence>
<dbReference type="Proteomes" id="UP001178461">
    <property type="component" value="Chromosome 8"/>
</dbReference>